<feature type="active site" description="Proton donor/acceptor" evidence="1">
    <location>
        <position position="208"/>
    </location>
</feature>
<feature type="active site" description="Nucleophile" evidence="1">
    <location>
        <position position="220"/>
    </location>
</feature>
<dbReference type="Pfam" id="PF03734">
    <property type="entry name" value="YkuD"/>
    <property type="match status" value="1"/>
</dbReference>
<dbReference type="GO" id="GO:0016740">
    <property type="term" value="F:transferase activity"/>
    <property type="evidence" value="ECO:0007669"/>
    <property type="project" value="InterPro"/>
</dbReference>
<evidence type="ECO:0000259" key="2">
    <source>
        <dbReference type="PROSITE" id="PS52029"/>
    </source>
</evidence>
<dbReference type="PANTHER" id="PTHR38589">
    <property type="entry name" value="BLR0621 PROTEIN"/>
    <property type="match status" value="1"/>
</dbReference>
<dbReference type="PROSITE" id="PS52029">
    <property type="entry name" value="LD_TPASE"/>
    <property type="match status" value="1"/>
</dbReference>
<evidence type="ECO:0000313" key="4">
    <source>
        <dbReference type="Proteomes" id="UP000775770"/>
    </source>
</evidence>
<comment type="caution">
    <text evidence="3">The sequence shown here is derived from an EMBL/GenBank/DDBJ whole genome shotgun (WGS) entry which is preliminary data.</text>
</comment>
<protein>
    <submittedName>
        <fullName evidence="3">L,D-transpeptidase family protein</fullName>
    </submittedName>
</protein>
<organism evidence="3 4">
    <name type="scientific">Oribacterium sinus</name>
    <dbReference type="NCBI Taxonomy" id="237576"/>
    <lineage>
        <taxon>Bacteria</taxon>
        <taxon>Bacillati</taxon>
        <taxon>Bacillota</taxon>
        <taxon>Clostridia</taxon>
        <taxon>Lachnospirales</taxon>
        <taxon>Lachnospiraceae</taxon>
        <taxon>Oribacterium</taxon>
    </lineage>
</organism>
<comment type="pathway">
    <text evidence="1">Cell wall biogenesis; peptidoglycan biosynthesis.</text>
</comment>
<dbReference type="RefSeq" id="WP_304071503.1">
    <property type="nucleotide sequence ID" value="NZ_JABZRA010000063.1"/>
</dbReference>
<feature type="domain" description="L,D-TPase catalytic" evidence="2">
    <location>
        <begin position="74"/>
        <end position="244"/>
    </location>
</feature>
<evidence type="ECO:0000256" key="1">
    <source>
        <dbReference type="PROSITE-ProRule" id="PRU01373"/>
    </source>
</evidence>
<keyword evidence="1" id="KW-0133">Cell shape</keyword>
<sequence>MNLFSQKKQQKKTKMVLTGILILSLFCLSMIFTAFAGPGELYQKKLESQTSTSNNDTEIRIGKKLFQTEVGKKEDQLLVMLDHELSLWNKGEDRYYLQWKTYNGYGRNGLKEGTERKEGDGTTPLGAYPISFAFGFPSSVNTKLPYKQIQKTSYWSGEKNTYNTWVESPTKISGERLYSYKICYEKALAIGFNQDPVVYGRGSAIFLHIKAPDTWESSGCITIEKQAMEELLPLLKEKLSIITLQKEDELQKY</sequence>
<dbReference type="InterPro" id="IPR005490">
    <property type="entry name" value="LD_TPept_cat_dom"/>
</dbReference>
<dbReference type="PANTHER" id="PTHR38589:SF1">
    <property type="entry name" value="BLR0621 PROTEIN"/>
    <property type="match status" value="1"/>
</dbReference>
<dbReference type="AlphaFoldDB" id="A0A930DKF8"/>
<keyword evidence="1" id="KW-0573">Peptidoglycan synthesis</keyword>
<gene>
    <name evidence="3" type="ORF">HXM90_05400</name>
</gene>
<reference evidence="3" key="1">
    <citation type="submission" date="2020-04" db="EMBL/GenBank/DDBJ databases">
        <title>Deep metagenomics examines the oral microbiome during advanced dental caries in children, revealing novel taxa and co-occurrences with host molecules.</title>
        <authorList>
            <person name="Baker J.L."/>
            <person name="Morton J.T."/>
            <person name="Dinis M."/>
            <person name="Alvarez R."/>
            <person name="Tran N.C."/>
            <person name="Knight R."/>
            <person name="Edlund A."/>
        </authorList>
    </citation>
    <scope>NUCLEOTIDE SEQUENCE</scope>
    <source>
        <strain evidence="3">JCVI_38_bin.19</strain>
    </source>
</reference>
<dbReference type="GO" id="GO:0009252">
    <property type="term" value="P:peptidoglycan biosynthetic process"/>
    <property type="evidence" value="ECO:0007669"/>
    <property type="project" value="UniProtKB-KW"/>
</dbReference>
<dbReference type="Proteomes" id="UP000775770">
    <property type="component" value="Unassembled WGS sequence"/>
</dbReference>
<evidence type="ECO:0000313" key="3">
    <source>
        <dbReference type="EMBL" id="MBF1272841.1"/>
    </source>
</evidence>
<keyword evidence="1" id="KW-0961">Cell wall biogenesis/degradation</keyword>
<proteinExistence type="predicted"/>
<dbReference type="EMBL" id="JABZRA010000063">
    <property type="protein sequence ID" value="MBF1272841.1"/>
    <property type="molecule type" value="Genomic_DNA"/>
</dbReference>
<dbReference type="GO" id="GO:0008360">
    <property type="term" value="P:regulation of cell shape"/>
    <property type="evidence" value="ECO:0007669"/>
    <property type="project" value="UniProtKB-UniRule"/>
</dbReference>
<accession>A0A930DKF8</accession>
<name>A0A930DKF8_9FIRM</name>
<dbReference type="GO" id="GO:0071555">
    <property type="term" value="P:cell wall organization"/>
    <property type="evidence" value="ECO:0007669"/>
    <property type="project" value="UniProtKB-UniRule"/>
</dbReference>